<evidence type="ECO:0008006" key="5">
    <source>
        <dbReference type="Google" id="ProtNLM"/>
    </source>
</evidence>
<accession>A0ABV0MQ24</accession>
<keyword evidence="4" id="KW-1185">Reference proteome</keyword>
<dbReference type="EMBL" id="JAHRIO010010366">
    <property type="protein sequence ID" value="MEQ2161199.1"/>
    <property type="molecule type" value="Genomic_DNA"/>
</dbReference>
<evidence type="ECO:0000313" key="3">
    <source>
        <dbReference type="EMBL" id="MEQ2161199.1"/>
    </source>
</evidence>
<proteinExistence type="inferred from homology"/>
<dbReference type="PANTHER" id="PTHR43107">
    <property type="entry name" value="LONG-CHAIN FATTY ACID TRANSPORT PROTEIN"/>
    <property type="match status" value="1"/>
</dbReference>
<reference evidence="3 4" key="1">
    <citation type="submission" date="2021-06" db="EMBL/GenBank/DDBJ databases">
        <authorList>
            <person name="Palmer J.M."/>
        </authorList>
    </citation>
    <scope>NUCLEOTIDE SEQUENCE [LARGE SCALE GENOMIC DNA]</scope>
    <source>
        <strain evidence="3 4">GA_2019</strain>
        <tissue evidence="3">Muscle</tissue>
    </source>
</reference>
<dbReference type="InterPro" id="IPR042099">
    <property type="entry name" value="ANL_N_sf"/>
</dbReference>
<gene>
    <name evidence="3" type="ORF">GOODEAATRI_007363</name>
</gene>
<evidence type="ECO:0000256" key="1">
    <source>
        <dbReference type="ARBA" id="ARBA00006432"/>
    </source>
</evidence>
<protein>
    <recommendedName>
        <fullName evidence="5">AMP-dependent synthetase/ligase domain-containing protein</fullName>
    </recommendedName>
</protein>
<name>A0ABV0MQ24_9TELE</name>
<evidence type="ECO:0000313" key="4">
    <source>
        <dbReference type="Proteomes" id="UP001476798"/>
    </source>
</evidence>
<dbReference type="SUPFAM" id="SSF56801">
    <property type="entry name" value="Acetyl-CoA synthetase-like"/>
    <property type="match status" value="1"/>
</dbReference>
<comment type="similarity">
    <text evidence="1">Belongs to the ATP-dependent AMP-binding enzyme family.</text>
</comment>
<sequence length="131" mass="14814">HTSRSKVLQSTSTPLALLVLERFPVFCANLYLQGRDNDRDHKVRLAIGNGVRAEVWREFLNRFGNIKVLEFYASTEGNVGFLNYAGKIGAVGRVHFLHQKLFPYILVKYDTERDGPMRDANGLCIEASKGE</sequence>
<comment type="caution">
    <text evidence="3">The sequence shown here is derived from an EMBL/GenBank/DDBJ whole genome shotgun (WGS) entry which is preliminary data.</text>
</comment>
<organism evidence="3 4">
    <name type="scientific">Goodea atripinnis</name>
    <dbReference type="NCBI Taxonomy" id="208336"/>
    <lineage>
        <taxon>Eukaryota</taxon>
        <taxon>Metazoa</taxon>
        <taxon>Chordata</taxon>
        <taxon>Craniata</taxon>
        <taxon>Vertebrata</taxon>
        <taxon>Euteleostomi</taxon>
        <taxon>Actinopterygii</taxon>
        <taxon>Neopterygii</taxon>
        <taxon>Teleostei</taxon>
        <taxon>Neoteleostei</taxon>
        <taxon>Acanthomorphata</taxon>
        <taxon>Ovalentaria</taxon>
        <taxon>Atherinomorphae</taxon>
        <taxon>Cyprinodontiformes</taxon>
        <taxon>Goodeidae</taxon>
        <taxon>Goodea</taxon>
    </lineage>
</organism>
<evidence type="ECO:0000256" key="2">
    <source>
        <dbReference type="ARBA" id="ARBA00022598"/>
    </source>
</evidence>
<dbReference type="Gene3D" id="3.40.50.12780">
    <property type="entry name" value="N-terminal domain of ligase-like"/>
    <property type="match status" value="1"/>
</dbReference>
<dbReference type="PANTHER" id="PTHR43107:SF23">
    <property type="entry name" value="VERY LONG-CHAIN ACYL-COA SYNTHETASE"/>
    <property type="match status" value="1"/>
</dbReference>
<dbReference type="Proteomes" id="UP001476798">
    <property type="component" value="Unassembled WGS sequence"/>
</dbReference>
<feature type="non-terminal residue" evidence="3">
    <location>
        <position position="1"/>
    </location>
</feature>
<keyword evidence="2" id="KW-0436">Ligase</keyword>